<sequence>MSSFFDTYNPSILAIPAVHILSILPHSYALSVATNGRLSEWDNRNPRSSDLKSQIKSRLSPERYAFWERLEACHANGMENLPVFAAAVILGNMAGLKKDGWGGMTGFAGMFLAIRAAYTAVYLNHTTQGPTWIRSGLWAAGVGLCVRIFVKSAKALGGTRVGLSAY</sequence>
<accession>A0A6A6V7W3</accession>
<dbReference type="InterPro" id="IPR001129">
    <property type="entry name" value="Membr-assoc_MAPEG"/>
</dbReference>
<feature type="transmembrane region" description="Helical" evidence="5">
    <location>
        <begin position="132"/>
        <end position="150"/>
    </location>
</feature>
<dbReference type="EMBL" id="MU006582">
    <property type="protein sequence ID" value="KAF2745411.1"/>
    <property type="molecule type" value="Genomic_DNA"/>
</dbReference>
<dbReference type="Proteomes" id="UP000799440">
    <property type="component" value="Unassembled WGS sequence"/>
</dbReference>
<dbReference type="AlphaFoldDB" id="A0A6A6V7W3"/>
<evidence type="ECO:0000313" key="6">
    <source>
        <dbReference type="EMBL" id="KAF2745411.1"/>
    </source>
</evidence>
<gene>
    <name evidence="6" type="ORF">M011DRAFT_469470</name>
</gene>
<dbReference type="OrthoDB" id="2122304at2759"/>
<keyword evidence="4 5" id="KW-0472">Membrane</keyword>
<evidence type="ECO:0000256" key="1">
    <source>
        <dbReference type="ARBA" id="ARBA00004370"/>
    </source>
</evidence>
<evidence type="ECO:0000256" key="5">
    <source>
        <dbReference type="SAM" id="Phobius"/>
    </source>
</evidence>
<feature type="transmembrane region" description="Helical" evidence="5">
    <location>
        <begin position="101"/>
        <end position="120"/>
    </location>
</feature>
<evidence type="ECO:0000256" key="3">
    <source>
        <dbReference type="ARBA" id="ARBA00022989"/>
    </source>
</evidence>
<keyword evidence="7" id="KW-1185">Reference proteome</keyword>
<evidence type="ECO:0008006" key="8">
    <source>
        <dbReference type="Google" id="ProtNLM"/>
    </source>
</evidence>
<organism evidence="6 7">
    <name type="scientific">Sporormia fimetaria CBS 119925</name>
    <dbReference type="NCBI Taxonomy" id="1340428"/>
    <lineage>
        <taxon>Eukaryota</taxon>
        <taxon>Fungi</taxon>
        <taxon>Dikarya</taxon>
        <taxon>Ascomycota</taxon>
        <taxon>Pezizomycotina</taxon>
        <taxon>Dothideomycetes</taxon>
        <taxon>Pleosporomycetidae</taxon>
        <taxon>Pleosporales</taxon>
        <taxon>Sporormiaceae</taxon>
        <taxon>Sporormia</taxon>
    </lineage>
</organism>
<dbReference type="PANTHER" id="PTHR35371">
    <property type="entry name" value="INNER MEMBRANE PROTEIN"/>
    <property type="match status" value="1"/>
</dbReference>
<dbReference type="Gene3D" id="1.20.120.550">
    <property type="entry name" value="Membrane associated eicosanoid/glutathione metabolism-like domain"/>
    <property type="match status" value="1"/>
</dbReference>
<feature type="transmembrane region" description="Helical" evidence="5">
    <location>
        <begin position="12"/>
        <end position="34"/>
    </location>
</feature>
<dbReference type="GO" id="GO:0016020">
    <property type="term" value="C:membrane"/>
    <property type="evidence" value="ECO:0007669"/>
    <property type="project" value="UniProtKB-SubCell"/>
</dbReference>
<dbReference type="Pfam" id="PF01124">
    <property type="entry name" value="MAPEG"/>
    <property type="match status" value="1"/>
</dbReference>
<proteinExistence type="predicted"/>
<dbReference type="InterPro" id="IPR023352">
    <property type="entry name" value="MAPEG-like_dom_sf"/>
</dbReference>
<name>A0A6A6V7W3_9PLEO</name>
<keyword evidence="2 5" id="KW-0812">Transmembrane</keyword>
<keyword evidence="3 5" id="KW-1133">Transmembrane helix</keyword>
<protein>
    <recommendedName>
        <fullName evidence="8">Membrane-associated proteins in eicosanoid and glutathione metabolism</fullName>
    </recommendedName>
</protein>
<comment type="subcellular location">
    <subcellularLocation>
        <location evidence="1">Membrane</location>
    </subcellularLocation>
</comment>
<evidence type="ECO:0000313" key="7">
    <source>
        <dbReference type="Proteomes" id="UP000799440"/>
    </source>
</evidence>
<evidence type="ECO:0000256" key="4">
    <source>
        <dbReference type="ARBA" id="ARBA00023136"/>
    </source>
</evidence>
<evidence type="ECO:0000256" key="2">
    <source>
        <dbReference type="ARBA" id="ARBA00022692"/>
    </source>
</evidence>
<dbReference type="PANTHER" id="PTHR35371:SF1">
    <property type="entry name" value="BLR7753 PROTEIN"/>
    <property type="match status" value="1"/>
</dbReference>
<reference evidence="6" key="1">
    <citation type="journal article" date="2020" name="Stud. Mycol.">
        <title>101 Dothideomycetes genomes: a test case for predicting lifestyles and emergence of pathogens.</title>
        <authorList>
            <person name="Haridas S."/>
            <person name="Albert R."/>
            <person name="Binder M."/>
            <person name="Bloem J."/>
            <person name="Labutti K."/>
            <person name="Salamov A."/>
            <person name="Andreopoulos B."/>
            <person name="Baker S."/>
            <person name="Barry K."/>
            <person name="Bills G."/>
            <person name="Bluhm B."/>
            <person name="Cannon C."/>
            <person name="Castanera R."/>
            <person name="Culley D."/>
            <person name="Daum C."/>
            <person name="Ezra D."/>
            <person name="Gonzalez J."/>
            <person name="Henrissat B."/>
            <person name="Kuo A."/>
            <person name="Liang C."/>
            <person name="Lipzen A."/>
            <person name="Lutzoni F."/>
            <person name="Magnuson J."/>
            <person name="Mondo S."/>
            <person name="Nolan M."/>
            <person name="Ohm R."/>
            <person name="Pangilinan J."/>
            <person name="Park H.-J."/>
            <person name="Ramirez L."/>
            <person name="Alfaro M."/>
            <person name="Sun H."/>
            <person name="Tritt A."/>
            <person name="Yoshinaga Y."/>
            <person name="Zwiers L.-H."/>
            <person name="Turgeon B."/>
            <person name="Goodwin S."/>
            <person name="Spatafora J."/>
            <person name="Crous P."/>
            <person name="Grigoriev I."/>
        </authorList>
    </citation>
    <scope>NUCLEOTIDE SEQUENCE</scope>
    <source>
        <strain evidence="6">CBS 119925</strain>
    </source>
</reference>
<dbReference type="SUPFAM" id="SSF161084">
    <property type="entry name" value="MAPEG domain-like"/>
    <property type="match status" value="1"/>
</dbReference>